<evidence type="ECO:0000313" key="2">
    <source>
        <dbReference type="Proteomes" id="UP000281899"/>
    </source>
</evidence>
<dbReference type="EMBL" id="RJTW01000003">
    <property type="protein sequence ID" value="ROH94926.1"/>
    <property type="molecule type" value="Genomic_DNA"/>
</dbReference>
<dbReference type="RefSeq" id="WP_123277945.1">
    <property type="nucleotide sequence ID" value="NZ_RJTW01000003.1"/>
</dbReference>
<organism evidence="1 2">
    <name type="scientific">Chryseobacterium cucumeris</name>
    <dbReference type="NCBI Taxonomy" id="1813611"/>
    <lineage>
        <taxon>Bacteria</taxon>
        <taxon>Pseudomonadati</taxon>
        <taxon>Bacteroidota</taxon>
        <taxon>Flavobacteriia</taxon>
        <taxon>Flavobacteriales</taxon>
        <taxon>Weeksellaceae</taxon>
        <taxon>Chryseobacterium group</taxon>
        <taxon>Chryseobacterium</taxon>
    </lineage>
</organism>
<keyword evidence="2" id="KW-1185">Reference proteome</keyword>
<proteinExistence type="predicted"/>
<accession>A0ABX9X9H9</accession>
<evidence type="ECO:0000313" key="1">
    <source>
        <dbReference type="EMBL" id="ROH94926.1"/>
    </source>
</evidence>
<gene>
    <name evidence="1" type="ORF">EGI15_03465</name>
</gene>
<dbReference type="Proteomes" id="UP000281899">
    <property type="component" value="Unassembled WGS sequence"/>
</dbReference>
<evidence type="ECO:0008006" key="3">
    <source>
        <dbReference type="Google" id="ProtNLM"/>
    </source>
</evidence>
<dbReference type="GeneID" id="301711718"/>
<comment type="caution">
    <text evidence="1">The sequence shown here is derived from an EMBL/GenBank/DDBJ whole genome shotgun (WGS) entry which is preliminary data.</text>
</comment>
<name>A0ABX9X9H9_9FLAO</name>
<reference evidence="1 2" key="1">
    <citation type="submission" date="2018-11" db="EMBL/GenBank/DDBJ databases">
        <title>Proposal to divide the Flavobacteriaceae and reorganize its genera based on Amino Acid Identity values calculated from whole genome sequences.</title>
        <authorList>
            <person name="Nicholson A.C."/>
            <person name="Gulvik C.A."/>
            <person name="Whitney A.M."/>
            <person name="Humrighouse B.W."/>
            <person name="Bell M."/>
            <person name="Holmes B."/>
            <person name="Steigerwalt A."/>
            <person name="Villarma A."/>
            <person name="Sheth M."/>
            <person name="Batra D."/>
            <person name="Pryor J."/>
            <person name="Bernardet J.-F."/>
            <person name="Hugo C."/>
            <person name="Kampfer P."/>
            <person name="Newman J."/>
            <person name="Mcquiston J.R."/>
        </authorList>
    </citation>
    <scope>NUCLEOTIDE SEQUENCE [LARGE SCALE GENOMIC DNA]</scope>
    <source>
        <strain evidence="1 2">G0235</strain>
    </source>
</reference>
<protein>
    <recommendedName>
        <fullName evidence="3">Lipoprotein</fullName>
    </recommendedName>
</protein>
<sequence>MVKKNCVLSVFGLLLLFQCNPVSKNYKKEFERFVFDADQVLSNGDILHPAYAYLKDGKLKGLEFNNHPECGDYIQRYFFSENEKIKKIVIEKNYYNESCGKTFDSLFIIYPVLGKTIVYADNTNVKEIEGNVLREEKINIDRYMKMIKNWKNK</sequence>